<evidence type="ECO:0000313" key="4">
    <source>
        <dbReference type="EMBL" id="MBB4044829.1"/>
    </source>
</evidence>
<protein>
    <recommendedName>
        <fullName evidence="3">Bacterial surface antigen (D15) domain-containing protein</fullName>
    </recommendedName>
</protein>
<dbReference type="InterPro" id="IPR000184">
    <property type="entry name" value="Bac_surfAg_D15"/>
</dbReference>
<dbReference type="AlphaFoldDB" id="A0A840D1Z1"/>
<gene>
    <name evidence="4" type="ORF">GGR06_002627</name>
</gene>
<feature type="domain" description="Bacterial surface antigen (D15)" evidence="3">
    <location>
        <begin position="196"/>
        <end position="382"/>
    </location>
</feature>
<dbReference type="GO" id="GO:0019867">
    <property type="term" value="C:outer membrane"/>
    <property type="evidence" value="ECO:0007669"/>
    <property type="project" value="InterPro"/>
</dbReference>
<accession>A0A840D1Z1</accession>
<organism evidence="4 5">
    <name type="scientific">Bacteroides reticulotermitis</name>
    <dbReference type="NCBI Taxonomy" id="1133319"/>
    <lineage>
        <taxon>Bacteria</taxon>
        <taxon>Pseudomonadati</taxon>
        <taxon>Bacteroidota</taxon>
        <taxon>Bacteroidia</taxon>
        <taxon>Bacteroidales</taxon>
        <taxon>Bacteroidaceae</taxon>
        <taxon>Bacteroides</taxon>
    </lineage>
</organism>
<keyword evidence="2" id="KW-0472">Membrane</keyword>
<comment type="caution">
    <text evidence="4">The sequence shown here is derived from an EMBL/GenBank/DDBJ whole genome shotgun (WGS) entry which is preliminary data.</text>
</comment>
<evidence type="ECO:0000256" key="2">
    <source>
        <dbReference type="ARBA" id="ARBA00023136"/>
    </source>
</evidence>
<dbReference type="Pfam" id="PF01103">
    <property type="entry name" value="Omp85"/>
    <property type="match status" value="1"/>
</dbReference>
<evidence type="ECO:0000313" key="5">
    <source>
        <dbReference type="Proteomes" id="UP000560658"/>
    </source>
</evidence>
<proteinExistence type="predicted"/>
<dbReference type="Proteomes" id="UP000560658">
    <property type="component" value="Unassembled WGS sequence"/>
</dbReference>
<keyword evidence="5" id="KW-1185">Reference proteome</keyword>
<reference evidence="4" key="1">
    <citation type="submission" date="2020-08" db="EMBL/GenBank/DDBJ databases">
        <title>Genomic Encyclopedia of Type Strains, Phase IV (KMG-IV): sequencing the most valuable type-strain genomes for metagenomic binning, comparative biology and taxonomic classification.</title>
        <authorList>
            <person name="Goeker M."/>
        </authorList>
    </citation>
    <scope>NUCLEOTIDE SEQUENCE [LARGE SCALE GENOMIC DNA]</scope>
    <source>
        <strain evidence="4">DSM 105720</strain>
    </source>
</reference>
<dbReference type="EMBL" id="JACIER010000010">
    <property type="protein sequence ID" value="MBB4044829.1"/>
    <property type="molecule type" value="Genomic_DNA"/>
</dbReference>
<dbReference type="Gene3D" id="2.40.160.50">
    <property type="entry name" value="membrane protein fhac: a member of the omp85/tpsb transporter family"/>
    <property type="match status" value="1"/>
</dbReference>
<evidence type="ECO:0000259" key="3">
    <source>
        <dbReference type="Pfam" id="PF01103"/>
    </source>
</evidence>
<comment type="subcellular location">
    <subcellularLocation>
        <location evidence="1">Membrane</location>
    </subcellularLocation>
</comment>
<name>A0A840D1Z1_9BACE</name>
<evidence type="ECO:0000256" key="1">
    <source>
        <dbReference type="ARBA" id="ARBA00004370"/>
    </source>
</evidence>
<sequence length="470" mass="53763">MDEQLPVSVRYSDSYLQETDSLLQKYNSFLEILSSKVETNWNKRVFFVSSFRRNMKRYILSAWLMTCFIGCLRAQNDLTTVNKGEIEGSVKTTTVRMPTDSLPGLSKRELRKQRVAQRNLHYNILGGPSYSPDFGFLIGGSALITFRMNPSDTTQQRSVVPTAAAFMFEGGLNLFTKPQLFFAGDRFRIFGVFAYKNTLENFYGIGYSTNKNYPRGEETSEYRYSGIQVNPWFLFRLGKSNFFSGPQIDINYDKISKPAEGMATQSSYVGAGGTANGYNSFSSGLGFLLTYDTRDVPANAYQGTYLDFRGMMYQKWFGSDNRFYRMEIDYRQYQTLGKRRVLAWTVQTKNVFGDVPLTKYSLSGTPFDLRGYYMGQYRDKSSHVLMAEYRQMINTDKGNRFKKILSHIGYVGWAGCGFMGPTPGKIEGVLPNFGAGLRIEVQPRMNVRLDFGRNPINKQNLFYFNMTEAF</sequence>